<dbReference type="PROSITE" id="PS51192">
    <property type="entry name" value="HELICASE_ATP_BIND_1"/>
    <property type="match status" value="1"/>
</dbReference>
<reference evidence="9 10" key="1">
    <citation type="submission" date="2016-06" db="EMBL/GenBank/DDBJ databases">
        <title>Evolution of pathogenesis and genome organization in the Tremellales.</title>
        <authorList>
            <person name="Cuomo C."/>
            <person name="Litvintseva A."/>
            <person name="Heitman J."/>
            <person name="Chen Y."/>
            <person name="Sun S."/>
            <person name="Springer D."/>
            <person name="Dromer F."/>
            <person name="Young S."/>
            <person name="Zeng Q."/>
            <person name="Chapman S."/>
            <person name="Gujja S."/>
            <person name="Saif S."/>
            <person name="Birren B."/>
        </authorList>
    </citation>
    <scope>NUCLEOTIDE SEQUENCE [LARGE SCALE GENOMIC DNA]</scope>
    <source>
        <strain evidence="9 10">ATCC 28783</strain>
    </source>
</reference>
<gene>
    <name evidence="9" type="ORF">M231_05245</name>
</gene>
<feature type="compositionally biased region" description="Gly residues" evidence="6">
    <location>
        <begin position="709"/>
        <end position="737"/>
    </location>
</feature>
<feature type="compositionally biased region" description="Gly residues" evidence="6">
    <location>
        <begin position="680"/>
        <end position="702"/>
    </location>
</feature>
<evidence type="ECO:0000256" key="2">
    <source>
        <dbReference type="ARBA" id="ARBA00022801"/>
    </source>
</evidence>
<dbReference type="Proteomes" id="UP000289152">
    <property type="component" value="Unassembled WGS sequence"/>
</dbReference>
<dbReference type="Gene3D" id="3.40.50.300">
    <property type="entry name" value="P-loop containing nucleotide triphosphate hydrolases"/>
    <property type="match status" value="2"/>
</dbReference>
<dbReference type="GO" id="GO:0005524">
    <property type="term" value="F:ATP binding"/>
    <property type="evidence" value="ECO:0007669"/>
    <property type="project" value="UniProtKB-UniRule"/>
</dbReference>
<dbReference type="GO" id="GO:0016787">
    <property type="term" value="F:hydrolase activity"/>
    <property type="evidence" value="ECO:0007669"/>
    <property type="project" value="UniProtKB-KW"/>
</dbReference>
<dbReference type="SMART" id="SM00487">
    <property type="entry name" value="DEXDc"/>
    <property type="match status" value="1"/>
</dbReference>
<dbReference type="InterPro" id="IPR014001">
    <property type="entry name" value="Helicase_ATP-bd"/>
</dbReference>
<dbReference type="PROSITE" id="PS51194">
    <property type="entry name" value="HELICASE_CTER"/>
    <property type="match status" value="1"/>
</dbReference>
<dbReference type="GO" id="GO:0003723">
    <property type="term" value="F:RNA binding"/>
    <property type="evidence" value="ECO:0007669"/>
    <property type="project" value="UniProtKB-UniRule"/>
</dbReference>
<dbReference type="InterPro" id="IPR001650">
    <property type="entry name" value="Helicase_C-like"/>
</dbReference>
<proteinExistence type="inferred from homology"/>
<evidence type="ECO:0000256" key="4">
    <source>
        <dbReference type="ARBA" id="ARBA00022884"/>
    </source>
</evidence>
<comment type="caution">
    <text evidence="9">The sequence shown here is derived from an EMBL/GenBank/DDBJ whole genome shotgun (WGS) entry which is preliminary data.</text>
</comment>
<dbReference type="InterPro" id="IPR011545">
    <property type="entry name" value="DEAD/DEAH_box_helicase_dom"/>
</dbReference>
<comment type="similarity">
    <text evidence="5">Belongs to the DEAD box helicase family.</text>
</comment>
<evidence type="ECO:0000313" key="10">
    <source>
        <dbReference type="Proteomes" id="UP000289152"/>
    </source>
</evidence>
<comment type="catalytic activity">
    <reaction evidence="5">
        <text>ATP + H2O = ADP + phosphate + H(+)</text>
        <dbReference type="Rhea" id="RHEA:13065"/>
        <dbReference type="ChEBI" id="CHEBI:15377"/>
        <dbReference type="ChEBI" id="CHEBI:15378"/>
        <dbReference type="ChEBI" id="CHEBI:30616"/>
        <dbReference type="ChEBI" id="CHEBI:43474"/>
        <dbReference type="ChEBI" id="CHEBI:456216"/>
        <dbReference type="EC" id="3.6.4.13"/>
    </reaction>
</comment>
<dbReference type="SUPFAM" id="SSF52540">
    <property type="entry name" value="P-loop containing nucleoside triphosphate hydrolases"/>
    <property type="match status" value="1"/>
</dbReference>
<evidence type="ECO:0000313" key="9">
    <source>
        <dbReference type="EMBL" id="RXK37524.1"/>
    </source>
</evidence>
<keyword evidence="5" id="KW-0347">Helicase</keyword>
<organism evidence="9 10">
    <name type="scientific">Tremella mesenterica</name>
    <name type="common">Jelly fungus</name>
    <dbReference type="NCBI Taxonomy" id="5217"/>
    <lineage>
        <taxon>Eukaryota</taxon>
        <taxon>Fungi</taxon>
        <taxon>Dikarya</taxon>
        <taxon>Basidiomycota</taxon>
        <taxon>Agaricomycotina</taxon>
        <taxon>Tremellomycetes</taxon>
        <taxon>Tremellales</taxon>
        <taxon>Tremellaceae</taxon>
        <taxon>Tremella</taxon>
    </lineage>
</organism>
<evidence type="ECO:0000256" key="5">
    <source>
        <dbReference type="RuleBase" id="RU365068"/>
    </source>
</evidence>
<dbReference type="STRING" id="5217.A0A4Q1BIP4"/>
<dbReference type="EC" id="3.6.4.13" evidence="5"/>
<comment type="function">
    <text evidence="5">RNA helicase.</text>
</comment>
<evidence type="ECO:0000259" key="8">
    <source>
        <dbReference type="PROSITE" id="PS51194"/>
    </source>
</evidence>
<dbReference type="FunCoup" id="A0A4Q1BIP4">
    <property type="interactions" value="180"/>
</dbReference>
<feature type="region of interest" description="Disordered" evidence="6">
    <location>
        <begin position="611"/>
        <end position="662"/>
    </location>
</feature>
<comment type="domain">
    <text evidence="5">The Q motif is unique to and characteristic of the DEAD box family of RNA helicases and controls ATP binding and hydrolysis.</text>
</comment>
<feature type="domain" description="Helicase ATP-binding" evidence="7">
    <location>
        <begin position="153"/>
        <end position="336"/>
    </location>
</feature>
<name>A0A4Q1BIP4_TREME</name>
<dbReference type="EMBL" id="SDIL01000067">
    <property type="protein sequence ID" value="RXK37524.1"/>
    <property type="molecule type" value="Genomic_DNA"/>
</dbReference>
<evidence type="ECO:0000256" key="1">
    <source>
        <dbReference type="ARBA" id="ARBA00022741"/>
    </source>
</evidence>
<keyword evidence="10" id="KW-1185">Reference proteome</keyword>
<dbReference type="SMART" id="SM00490">
    <property type="entry name" value="HELICc"/>
    <property type="match status" value="1"/>
</dbReference>
<feature type="region of interest" description="Disordered" evidence="6">
    <location>
        <begin position="680"/>
        <end position="750"/>
    </location>
</feature>
<dbReference type="PANTHER" id="PTHR24031">
    <property type="entry name" value="RNA HELICASE"/>
    <property type="match status" value="1"/>
</dbReference>
<keyword evidence="3 5" id="KW-0067">ATP-binding</keyword>
<keyword evidence="1 5" id="KW-0547">Nucleotide-binding</keyword>
<dbReference type="VEuPathDB" id="FungiDB:TREMEDRAFT_27395"/>
<evidence type="ECO:0000256" key="6">
    <source>
        <dbReference type="SAM" id="MobiDB-lite"/>
    </source>
</evidence>
<dbReference type="AlphaFoldDB" id="A0A4Q1BIP4"/>
<protein>
    <recommendedName>
        <fullName evidence="5">ATP-dependent RNA helicase</fullName>
        <ecNumber evidence="5">3.6.4.13</ecNumber>
    </recommendedName>
</protein>
<dbReference type="Pfam" id="PF00270">
    <property type="entry name" value="DEAD"/>
    <property type="match status" value="1"/>
</dbReference>
<dbReference type="Pfam" id="PF00271">
    <property type="entry name" value="Helicase_C"/>
    <property type="match status" value="1"/>
</dbReference>
<dbReference type="InParanoid" id="A0A4Q1BIP4"/>
<dbReference type="InterPro" id="IPR027417">
    <property type="entry name" value="P-loop_NTPase"/>
</dbReference>
<keyword evidence="2 5" id="KW-0378">Hydrolase</keyword>
<dbReference type="GO" id="GO:0003724">
    <property type="term" value="F:RNA helicase activity"/>
    <property type="evidence" value="ECO:0007669"/>
    <property type="project" value="UniProtKB-EC"/>
</dbReference>
<sequence>MLPRSALAKASVFSRVVSRQQVILTRNLLRSSLSTSVLFSQHQQSLRTFAAVAQALPTDTSNPFLPPPSSISHTSELIPGEPHPSHTTTEDVQTESDDPASFQSLRNKVDHRVLRALTVDPWEFKQMTEVQQRVLSLMPELAGRSLGTKEAGPDMEGLQSDLLVKARTGTGKTVAFLVPALEARLNSLRGREGSKISKGVGVLIISPTRELASQIAKDAKRVSHWHRSIEVVLLTGGESKRDQLKAFRKGRDIVVATPGRLNDLIETNAQVRDSIEKTATLILDEADTLLDMGFARELKSIVESLPQDRQTFLFSATVSKEIRGIAKDFLKPNHHFIDCVPANESNVHHHIPQYANVIPSAAEQLPQVLRLIAHDQLINTTTSSKIIVFLPTTKMTMLFSTLLRELANSLPVRPFVSEIHSGLSQDRRSRTSERFRNDKGPSILVTSDVSARGVDYPGVTRVIQVGVPSSGEQYIHRVGRTGRAQAEGGRGDIILMPWEQGFLRELHQVPLKTQTVKDLDEENQRLANSRSMAEKVAALPNAVQQLFPSLDPTALEEVFTAQLGFYVGRSRELGLSPEDILEALKEWSVGAMGLPEPPHLSSDFLSKLGIGRGGGRGGRGGRFGGGGGGGGRGGGSSFGVRRGGYGGEDQGDTGGRSGGYGSRGGGGYNAGGEGGYGSRRGFGASGGSSGGGFGRGDAGGVGRGDDVGGYRGGGGAGGYRGGGGEGDAGGFKRGGSRGGDRSGGSDSDWV</sequence>
<feature type="region of interest" description="Disordered" evidence="6">
    <location>
        <begin position="60"/>
        <end position="104"/>
    </location>
</feature>
<evidence type="ECO:0000256" key="3">
    <source>
        <dbReference type="ARBA" id="ARBA00022840"/>
    </source>
</evidence>
<feature type="domain" description="Helicase C-terminal" evidence="8">
    <location>
        <begin position="373"/>
        <end position="527"/>
    </location>
</feature>
<evidence type="ECO:0000259" key="7">
    <source>
        <dbReference type="PROSITE" id="PS51192"/>
    </source>
</evidence>
<keyword evidence="4 5" id="KW-0694">RNA-binding</keyword>
<accession>A0A4Q1BIP4</accession>
<dbReference type="OrthoDB" id="193716at2759"/>
<dbReference type="CDD" id="cd18787">
    <property type="entry name" value="SF2_C_DEAD"/>
    <property type="match status" value="1"/>
</dbReference>